<reference evidence="1 2" key="1">
    <citation type="journal article" date="2017" name="Int. J. Syst. Evol. Microbiol.">
        <title>Ramlibacter alkalitolerans sp. nov., alkali-tolerant bacterium isolated from soil of ginseng.</title>
        <authorList>
            <person name="Lee D.H."/>
            <person name="Cha C.J."/>
        </authorList>
    </citation>
    <scope>NUCLEOTIDE SEQUENCE [LARGE SCALE GENOMIC DNA]</scope>
    <source>
        <strain evidence="1 2">KACC 19305</strain>
    </source>
</reference>
<gene>
    <name evidence="1" type="ORF">JI746_22290</name>
</gene>
<organism evidence="1 2">
    <name type="scientific">Ramlibacter alkalitolerans</name>
    <dbReference type="NCBI Taxonomy" id="2039631"/>
    <lineage>
        <taxon>Bacteria</taxon>
        <taxon>Pseudomonadati</taxon>
        <taxon>Pseudomonadota</taxon>
        <taxon>Betaproteobacteria</taxon>
        <taxon>Burkholderiales</taxon>
        <taxon>Comamonadaceae</taxon>
        <taxon>Ramlibacter</taxon>
    </lineage>
</organism>
<dbReference type="EMBL" id="JAEQND010000013">
    <property type="protein sequence ID" value="MBL0427853.1"/>
    <property type="molecule type" value="Genomic_DNA"/>
</dbReference>
<dbReference type="Proteomes" id="UP000622707">
    <property type="component" value="Unassembled WGS sequence"/>
</dbReference>
<keyword evidence="2" id="KW-1185">Reference proteome</keyword>
<comment type="caution">
    <text evidence="1">The sequence shown here is derived from an EMBL/GenBank/DDBJ whole genome shotgun (WGS) entry which is preliminary data.</text>
</comment>
<sequence>MAFIQHVAVLILPLAAAYGVTQMVLNRRETAGRRFTMASTVKRKQDNDKK</sequence>
<accession>A0ABS1JU97</accession>
<protein>
    <submittedName>
        <fullName evidence="1">Uncharacterized protein</fullName>
    </submittedName>
</protein>
<evidence type="ECO:0000313" key="2">
    <source>
        <dbReference type="Proteomes" id="UP000622707"/>
    </source>
</evidence>
<evidence type="ECO:0000313" key="1">
    <source>
        <dbReference type="EMBL" id="MBL0427853.1"/>
    </source>
</evidence>
<proteinExistence type="predicted"/>
<dbReference type="RefSeq" id="WP_201692484.1">
    <property type="nucleotide sequence ID" value="NZ_JAEQND010000013.1"/>
</dbReference>
<name>A0ABS1JU97_9BURK</name>